<dbReference type="PROSITE" id="PS00028">
    <property type="entry name" value="ZINC_FINGER_C2H2_1"/>
    <property type="match status" value="5"/>
</dbReference>
<evidence type="ECO:0000256" key="6">
    <source>
        <dbReference type="ARBA" id="ARBA00023015"/>
    </source>
</evidence>
<dbReference type="Pfam" id="PF07776">
    <property type="entry name" value="zf-AD"/>
    <property type="match status" value="1"/>
</dbReference>
<keyword evidence="7" id="KW-0804">Transcription</keyword>
<feature type="domain" description="ZAD" evidence="12">
    <location>
        <begin position="27"/>
        <end position="105"/>
    </location>
</feature>
<organism evidence="13 14">
    <name type="scientific">Drosophila lebanonensis</name>
    <name type="common">Fruit fly</name>
    <name type="synonym">Scaptodrosophila lebanonensis</name>
    <dbReference type="NCBI Taxonomy" id="7225"/>
    <lineage>
        <taxon>Eukaryota</taxon>
        <taxon>Metazoa</taxon>
        <taxon>Ecdysozoa</taxon>
        <taxon>Arthropoda</taxon>
        <taxon>Hexapoda</taxon>
        <taxon>Insecta</taxon>
        <taxon>Pterygota</taxon>
        <taxon>Neoptera</taxon>
        <taxon>Endopterygota</taxon>
        <taxon>Diptera</taxon>
        <taxon>Brachycera</taxon>
        <taxon>Muscomorpha</taxon>
        <taxon>Ephydroidea</taxon>
        <taxon>Drosophilidae</taxon>
        <taxon>Scaptodrosophila</taxon>
    </lineage>
</organism>
<dbReference type="FunFam" id="3.30.160.60:FF:000110">
    <property type="entry name" value="Zinc finger protein-like"/>
    <property type="match status" value="1"/>
</dbReference>
<evidence type="ECO:0000259" key="11">
    <source>
        <dbReference type="PROSITE" id="PS50157"/>
    </source>
</evidence>
<dbReference type="SMART" id="SM00868">
    <property type="entry name" value="zf-AD"/>
    <property type="match status" value="1"/>
</dbReference>
<keyword evidence="3" id="KW-0677">Repeat</keyword>
<dbReference type="GO" id="GO:0003677">
    <property type="term" value="F:DNA binding"/>
    <property type="evidence" value="ECO:0007669"/>
    <property type="project" value="UniProtKB-ARBA"/>
</dbReference>
<dbReference type="SMART" id="SM00355">
    <property type="entry name" value="ZnF_C2H2"/>
    <property type="match status" value="5"/>
</dbReference>
<feature type="domain" description="C2H2-type" evidence="11">
    <location>
        <begin position="171"/>
        <end position="198"/>
    </location>
</feature>
<dbReference type="RefSeq" id="XP_030374680.1">
    <property type="nucleotide sequence ID" value="XM_030518820.1"/>
</dbReference>
<evidence type="ECO:0000256" key="7">
    <source>
        <dbReference type="ARBA" id="ARBA00023163"/>
    </source>
</evidence>
<evidence type="ECO:0000256" key="10">
    <source>
        <dbReference type="PROSITE-ProRule" id="PRU01263"/>
    </source>
</evidence>
<dbReference type="PROSITE" id="PS50157">
    <property type="entry name" value="ZINC_FINGER_C2H2_2"/>
    <property type="match status" value="5"/>
</dbReference>
<accession>A0A6J2TGU9</accession>
<evidence type="ECO:0000256" key="9">
    <source>
        <dbReference type="PROSITE-ProRule" id="PRU00042"/>
    </source>
</evidence>
<evidence type="ECO:0000256" key="2">
    <source>
        <dbReference type="ARBA" id="ARBA00022723"/>
    </source>
</evidence>
<feature type="domain" description="C2H2-type" evidence="11">
    <location>
        <begin position="199"/>
        <end position="226"/>
    </location>
</feature>
<keyword evidence="8" id="KW-0539">Nucleus</keyword>
<evidence type="ECO:0000256" key="1">
    <source>
        <dbReference type="ARBA" id="ARBA00004123"/>
    </source>
</evidence>
<keyword evidence="5 10" id="KW-0862">Zinc</keyword>
<feature type="binding site" evidence="10">
    <location>
        <position position="29"/>
    </location>
    <ligand>
        <name>Zn(2+)</name>
        <dbReference type="ChEBI" id="CHEBI:29105"/>
    </ligand>
</feature>
<reference evidence="14" key="1">
    <citation type="submission" date="2025-08" db="UniProtKB">
        <authorList>
            <consortium name="RefSeq"/>
        </authorList>
    </citation>
    <scope>IDENTIFICATION</scope>
    <source>
        <strain evidence="14">11010-0011.00</strain>
        <tissue evidence="14">Whole body</tissue>
    </source>
</reference>
<protein>
    <submittedName>
        <fullName evidence="14">Transcription factor Ouib-like isoform X1</fullName>
    </submittedName>
</protein>
<dbReference type="GO" id="GO:0008270">
    <property type="term" value="F:zinc ion binding"/>
    <property type="evidence" value="ECO:0007669"/>
    <property type="project" value="UniProtKB-UniRule"/>
</dbReference>
<dbReference type="PANTHER" id="PTHR24394:SF29">
    <property type="entry name" value="MYONEURIN"/>
    <property type="match status" value="1"/>
</dbReference>
<keyword evidence="6" id="KW-0805">Transcription regulation</keyword>
<proteinExistence type="predicted"/>
<evidence type="ECO:0000256" key="8">
    <source>
        <dbReference type="ARBA" id="ARBA00023242"/>
    </source>
</evidence>
<dbReference type="GO" id="GO:0005634">
    <property type="term" value="C:nucleus"/>
    <property type="evidence" value="ECO:0007669"/>
    <property type="project" value="UniProtKB-SubCell"/>
</dbReference>
<feature type="binding site" evidence="10">
    <location>
        <position position="81"/>
    </location>
    <ligand>
        <name>Zn(2+)</name>
        <dbReference type="ChEBI" id="CHEBI:29105"/>
    </ligand>
</feature>
<dbReference type="FunFam" id="3.30.160.60:FF:000060">
    <property type="entry name" value="zinc finger protein 436"/>
    <property type="match status" value="1"/>
</dbReference>
<comment type="subcellular location">
    <subcellularLocation>
        <location evidence="1">Nucleus</location>
    </subcellularLocation>
</comment>
<dbReference type="Gene3D" id="3.30.160.60">
    <property type="entry name" value="Classic Zinc Finger"/>
    <property type="match status" value="4"/>
</dbReference>
<feature type="domain" description="C2H2-type" evidence="11">
    <location>
        <begin position="227"/>
        <end position="254"/>
    </location>
</feature>
<sequence>MNVLLFYLFKNEEIITNLKMYAYQLRALCRTCGVKIDENDINLATQLFEESNQSFISLIENITDIWIEYDNNLPELICESCKAVLDKITEWSERCVNTHTKLQEAKQNLIKNSVDKILPFEETESVDFKEFVDVDDNLQYEEETPEPQSSQVKVKKKNARKKYPKHLKKTWICEQCGGEFKCSTYLKLHLLRHTGKKEVECDICQAKYYTQNEMLRHRILHTDARPYSCKYCDKTFRGCSSRAVHERIHTNERPFACSYCEKRFTSTSTRRSHELVHTDKRQYHCQTCDQWFLRSAHLEMHQRSKQHKKKSQNAID</sequence>
<dbReference type="PANTHER" id="PTHR24394">
    <property type="entry name" value="ZINC FINGER PROTEIN"/>
    <property type="match status" value="1"/>
</dbReference>
<feature type="binding site" evidence="10">
    <location>
        <position position="78"/>
    </location>
    <ligand>
        <name>Zn(2+)</name>
        <dbReference type="ChEBI" id="CHEBI:29105"/>
    </ligand>
</feature>
<dbReference type="InterPro" id="IPR013087">
    <property type="entry name" value="Znf_C2H2_type"/>
</dbReference>
<evidence type="ECO:0000256" key="3">
    <source>
        <dbReference type="ARBA" id="ARBA00022737"/>
    </source>
</evidence>
<feature type="domain" description="C2H2-type" evidence="11">
    <location>
        <begin position="283"/>
        <end position="312"/>
    </location>
</feature>
<dbReference type="AlphaFoldDB" id="A0A6J2TGU9"/>
<dbReference type="InterPro" id="IPR036236">
    <property type="entry name" value="Znf_C2H2_sf"/>
</dbReference>
<dbReference type="SUPFAM" id="SSF57716">
    <property type="entry name" value="Glucocorticoid receptor-like (DNA-binding domain)"/>
    <property type="match status" value="1"/>
</dbReference>
<dbReference type="Gene3D" id="3.40.1800.20">
    <property type="match status" value="1"/>
</dbReference>
<keyword evidence="13" id="KW-1185">Reference proteome</keyword>
<name>A0A6J2TGU9_DROLE</name>
<dbReference type="Proteomes" id="UP000504634">
    <property type="component" value="Unplaced"/>
</dbReference>
<dbReference type="InterPro" id="IPR012934">
    <property type="entry name" value="Znf_AD"/>
</dbReference>
<evidence type="ECO:0000313" key="13">
    <source>
        <dbReference type="Proteomes" id="UP000504634"/>
    </source>
</evidence>
<keyword evidence="4 9" id="KW-0863">Zinc-finger</keyword>
<evidence type="ECO:0000256" key="5">
    <source>
        <dbReference type="ARBA" id="ARBA00022833"/>
    </source>
</evidence>
<dbReference type="GeneID" id="115624211"/>
<dbReference type="SUPFAM" id="SSF57667">
    <property type="entry name" value="beta-beta-alpha zinc fingers"/>
    <property type="match status" value="3"/>
</dbReference>
<feature type="binding site" evidence="10">
    <location>
        <position position="32"/>
    </location>
    <ligand>
        <name>Zn(2+)</name>
        <dbReference type="ChEBI" id="CHEBI:29105"/>
    </ligand>
</feature>
<dbReference type="Pfam" id="PF00096">
    <property type="entry name" value="zf-C2H2"/>
    <property type="match status" value="1"/>
</dbReference>
<keyword evidence="2 10" id="KW-0479">Metal-binding</keyword>
<evidence type="ECO:0000256" key="4">
    <source>
        <dbReference type="ARBA" id="ARBA00022771"/>
    </source>
</evidence>
<dbReference type="GO" id="GO:0000981">
    <property type="term" value="F:DNA-binding transcription factor activity, RNA polymerase II-specific"/>
    <property type="evidence" value="ECO:0007669"/>
    <property type="project" value="TreeGrafter"/>
</dbReference>
<gene>
    <name evidence="14" type="primary">LOC115624211</name>
</gene>
<dbReference type="PROSITE" id="PS51915">
    <property type="entry name" value="ZAD"/>
    <property type="match status" value="1"/>
</dbReference>
<feature type="domain" description="C2H2-type" evidence="11">
    <location>
        <begin position="255"/>
        <end position="282"/>
    </location>
</feature>
<evidence type="ECO:0000313" key="14">
    <source>
        <dbReference type="RefSeq" id="XP_030374680.1"/>
    </source>
</evidence>
<evidence type="ECO:0000259" key="12">
    <source>
        <dbReference type="PROSITE" id="PS51915"/>
    </source>
</evidence>